<dbReference type="ExpressionAtlas" id="A0A0N9Z475">
    <property type="expression patterns" value="baseline and differential"/>
</dbReference>
<feature type="region of interest" description="Disordered" evidence="1">
    <location>
        <begin position="21"/>
        <end position="65"/>
    </location>
</feature>
<proteinExistence type="evidence at transcript level"/>
<reference evidence="2" key="1">
    <citation type="submission" date="2015-05" db="EMBL/GenBank/DDBJ databases">
        <authorList>
            <person name="Wang D.B."/>
            <person name="Wang M."/>
        </authorList>
    </citation>
    <scope>NUCLEOTIDE SEQUENCE</scope>
</reference>
<feature type="compositionally biased region" description="Gly residues" evidence="1">
    <location>
        <begin position="141"/>
        <end position="150"/>
    </location>
</feature>
<name>A0A0N9Z475_MAIZE</name>
<evidence type="ECO:0000313" key="2">
    <source>
        <dbReference type="EMBL" id="ALI51295.1"/>
    </source>
</evidence>
<feature type="region of interest" description="Disordered" evidence="1">
    <location>
        <begin position="89"/>
        <end position="150"/>
    </location>
</feature>
<dbReference type="EMBL" id="KR606061">
    <property type="protein sequence ID" value="ALI51295.1"/>
    <property type="molecule type" value="mRNA"/>
</dbReference>
<dbReference type="AlphaFoldDB" id="A0A0N9Z475"/>
<gene>
    <name evidence="2" type="primary">Pep5</name>
</gene>
<protein>
    <submittedName>
        <fullName evidence="2">Plant elicitor peptide 5</fullName>
    </submittedName>
</protein>
<accession>A0A0N9Z475</accession>
<sequence>MTTSSSWLSLPIQLLRYYAPSSSSSNRLGLGSVHRPSPHSARMHMQPAKGLKPVTATGRGDGGGVDAASPLRLLADEVAPELHAAAKRMVGGGALHSPKGRPDSPTEGSGGGKIRTTHAAAPTTTFARARGPTPPGLPAEGSGGNGGTKH</sequence>
<organism evidence="2">
    <name type="scientific">Zea mays</name>
    <name type="common">Maize</name>
    <dbReference type="NCBI Taxonomy" id="4577"/>
    <lineage>
        <taxon>Eukaryota</taxon>
        <taxon>Viridiplantae</taxon>
        <taxon>Streptophyta</taxon>
        <taxon>Embryophyta</taxon>
        <taxon>Tracheophyta</taxon>
        <taxon>Spermatophyta</taxon>
        <taxon>Magnoliopsida</taxon>
        <taxon>Liliopsida</taxon>
        <taxon>Poales</taxon>
        <taxon>Poaceae</taxon>
        <taxon>PACMAD clade</taxon>
        <taxon>Panicoideae</taxon>
        <taxon>Andropogonodae</taxon>
        <taxon>Andropogoneae</taxon>
        <taxon>Tripsacinae</taxon>
        <taxon>Zea</taxon>
    </lineage>
</organism>
<evidence type="ECO:0000256" key="1">
    <source>
        <dbReference type="SAM" id="MobiDB-lite"/>
    </source>
</evidence>
<feature type="compositionally biased region" description="Low complexity" evidence="1">
    <location>
        <begin position="117"/>
        <end position="131"/>
    </location>
</feature>